<dbReference type="Proteomes" id="UP000064967">
    <property type="component" value="Chromosome"/>
</dbReference>
<reference evidence="2 3" key="1">
    <citation type="submission" date="2015-08" db="EMBL/GenBank/DDBJ databases">
        <authorList>
            <person name="Babu N.S."/>
            <person name="Beckwith C.J."/>
            <person name="Beseler K.G."/>
            <person name="Brison A."/>
            <person name="Carone J.V."/>
            <person name="Caskin T.P."/>
            <person name="Diamond M."/>
            <person name="Durham M.E."/>
            <person name="Foxe J.M."/>
            <person name="Go M."/>
            <person name="Henderson B.A."/>
            <person name="Jones I.B."/>
            <person name="McGettigan J.A."/>
            <person name="Micheletti S.J."/>
            <person name="Nasrallah M.E."/>
            <person name="Ortiz D."/>
            <person name="Piller C.R."/>
            <person name="Privatt S.R."/>
            <person name="Schneider S.L."/>
            <person name="Sharp S."/>
            <person name="Smith T.C."/>
            <person name="Stanton J.D."/>
            <person name="Ullery H.E."/>
            <person name="Wilson R.J."/>
            <person name="Serrano M.G."/>
            <person name="Buck G."/>
            <person name="Lee V."/>
            <person name="Wang Y."/>
            <person name="Carvalho R."/>
            <person name="Voegtly L."/>
            <person name="Shi R."/>
            <person name="Duckworth R."/>
            <person name="Johnson A."/>
            <person name="Loviza R."/>
            <person name="Walstead R."/>
            <person name="Shah Z."/>
            <person name="Kiflezghi M."/>
            <person name="Wade K."/>
            <person name="Ball S.L."/>
            <person name="Bradley K.W."/>
            <person name="Asai D.J."/>
            <person name="Bowman C.A."/>
            <person name="Russell D.A."/>
            <person name="Pope W.H."/>
            <person name="Jacobs-Sera D."/>
            <person name="Hendrix R.W."/>
            <person name="Hatfull G.F."/>
        </authorList>
    </citation>
    <scope>NUCLEOTIDE SEQUENCE [LARGE SCALE GENOMIC DNA]</scope>
    <source>
        <strain evidence="2 3">DSM 27648</strain>
    </source>
</reference>
<protein>
    <submittedName>
        <fullName evidence="2">Uncharacterized protein</fullName>
    </submittedName>
</protein>
<dbReference type="EMBL" id="CP012333">
    <property type="protein sequence ID" value="AKV00031.1"/>
    <property type="molecule type" value="Genomic_DNA"/>
</dbReference>
<name>A0A0K1Q2I9_9BACT</name>
<evidence type="ECO:0000256" key="1">
    <source>
        <dbReference type="SAM" id="MobiDB-lite"/>
    </source>
</evidence>
<feature type="region of interest" description="Disordered" evidence="1">
    <location>
        <begin position="128"/>
        <end position="172"/>
    </location>
</feature>
<feature type="compositionally biased region" description="Low complexity" evidence="1">
    <location>
        <begin position="128"/>
        <end position="145"/>
    </location>
</feature>
<organism evidence="2 3">
    <name type="scientific">Labilithrix luteola</name>
    <dbReference type="NCBI Taxonomy" id="1391654"/>
    <lineage>
        <taxon>Bacteria</taxon>
        <taxon>Pseudomonadati</taxon>
        <taxon>Myxococcota</taxon>
        <taxon>Polyangia</taxon>
        <taxon>Polyangiales</taxon>
        <taxon>Labilitrichaceae</taxon>
        <taxon>Labilithrix</taxon>
    </lineage>
</organism>
<gene>
    <name evidence="2" type="ORF">AKJ09_06694</name>
</gene>
<sequence length="172" mass="17780">MSAGAALAPGCYGHNCDGEIVQYGAVAGQGHLLNVDTWESNPIDGPWLPFPKQRMYQFDLRALGNRPPQIILPYLSAQSDPLHEFGNFTIGGGNLTELSGATNGVLTVKNGTCADYFLRVVVQAAPVPTAPVPNGDASTTSATDSVTNMGLADSGADDNAVDASDADADDGI</sequence>
<proteinExistence type="predicted"/>
<dbReference type="AlphaFoldDB" id="A0A0K1Q2I9"/>
<evidence type="ECO:0000313" key="2">
    <source>
        <dbReference type="EMBL" id="AKV00031.1"/>
    </source>
</evidence>
<feature type="compositionally biased region" description="Acidic residues" evidence="1">
    <location>
        <begin position="155"/>
        <end position="172"/>
    </location>
</feature>
<evidence type="ECO:0000313" key="3">
    <source>
        <dbReference type="Proteomes" id="UP000064967"/>
    </source>
</evidence>
<dbReference type="KEGG" id="llu:AKJ09_06694"/>
<dbReference type="STRING" id="1391654.AKJ09_06694"/>
<keyword evidence="3" id="KW-1185">Reference proteome</keyword>
<accession>A0A0K1Q2I9</accession>